<proteinExistence type="predicted"/>
<keyword evidence="1" id="KW-1133">Transmembrane helix</keyword>
<dbReference type="AlphaFoldDB" id="A0A117IUG0"/>
<protein>
    <recommendedName>
        <fullName evidence="2">DUF4350 domain-containing protein</fullName>
    </recommendedName>
</protein>
<dbReference type="InterPro" id="IPR029062">
    <property type="entry name" value="Class_I_gatase-like"/>
</dbReference>
<name>A0A117IUG0_9EURY</name>
<sequence>MRRVVYAVLLVVGLFLVIAPLSIPVFTSNTPFSVLNTGWDGCSKFGKLLYGTADGKIVPVFSPFDSFGLSGKRGTLLIIGPDMGYSSAEIDEIREFLKNGGTLVLMDDFGTGNEILSGLGLSARFSGKPYRDVFYYKNENFPVLVRILDPALAENVSGVILNVPSVLQGVGGEIYTSKVAVVGSDFSQYPVMAEVDYGDGRIVLFSDPSVFINDMYGLNENFIRNFADYAFSGPVYIDEAHHSNFNLYHRGYITVRRSADSETIFYVFLFVALIALFVESGLAWLVVTKILALVPRVLPSEAGEPVEAVVRRLAERGYREDILLKMVREIETGRKLGGGK</sequence>
<reference evidence="3 4" key="1">
    <citation type="submission" date="2015-10" db="EMBL/GenBank/DDBJ databases">
        <title>Draft genome sequence of Thermococcus celericrescens strain DSM 17994.</title>
        <authorList>
            <person name="Hong S.-J."/>
            <person name="Park C.-E."/>
            <person name="Shin J.-H."/>
        </authorList>
    </citation>
    <scope>NUCLEOTIDE SEQUENCE [LARGE SCALE GENOMIC DNA]</scope>
    <source>
        <strain evidence="3 4">DSM 17994</strain>
    </source>
</reference>
<dbReference type="RefSeq" id="WP_058938063.1">
    <property type="nucleotide sequence ID" value="NZ_LLYW01000005.1"/>
</dbReference>
<organism evidence="3 4">
    <name type="scientific">Thermococcus celericrescens</name>
    <dbReference type="NCBI Taxonomy" id="227598"/>
    <lineage>
        <taxon>Archaea</taxon>
        <taxon>Methanobacteriati</taxon>
        <taxon>Methanobacteriota</taxon>
        <taxon>Thermococci</taxon>
        <taxon>Thermococcales</taxon>
        <taxon>Thermococcaceae</taxon>
        <taxon>Thermococcus</taxon>
    </lineage>
</organism>
<keyword evidence="1" id="KW-0472">Membrane</keyword>
<dbReference type="STRING" id="227598.APY94_02085"/>
<evidence type="ECO:0000313" key="3">
    <source>
        <dbReference type="EMBL" id="KUH34445.1"/>
    </source>
</evidence>
<feature type="domain" description="DUF4350" evidence="2">
    <location>
        <begin position="36"/>
        <end position="221"/>
    </location>
</feature>
<evidence type="ECO:0000313" key="4">
    <source>
        <dbReference type="Proteomes" id="UP000053462"/>
    </source>
</evidence>
<dbReference type="EMBL" id="LLYW01000005">
    <property type="protein sequence ID" value="KUH34445.1"/>
    <property type="molecule type" value="Genomic_DNA"/>
</dbReference>
<evidence type="ECO:0000256" key="1">
    <source>
        <dbReference type="SAM" id="Phobius"/>
    </source>
</evidence>
<gene>
    <name evidence="3" type="ORF">APY94_02085</name>
</gene>
<dbReference type="InterPro" id="IPR025646">
    <property type="entry name" value="DUF4350"/>
</dbReference>
<dbReference type="Pfam" id="PF14258">
    <property type="entry name" value="DUF4350"/>
    <property type="match status" value="1"/>
</dbReference>
<feature type="transmembrane region" description="Helical" evidence="1">
    <location>
        <begin position="264"/>
        <end position="287"/>
    </location>
</feature>
<dbReference type="SUPFAM" id="SSF52317">
    <property type="entry name" value="Class I glutamine amidotransferase-like"/>
    <property type="match status" value="1"/>
</dbReference>
<evidence type="ECO:0000259" key="2">
    <source>
        <dbReference type="Pfam" id="PF14258"/>
    </source>
</evidence>
<dbReference type="Proteomes" id="UP000053462">
    <property type="component" value="Unassembled WGS sequence"/>
</dbReference>
<accession>A0A117IUG0</accession>
<keyword evidence="4" id="KW-1185">Reference proteome</keyword>
<comment type="caution">
    <text evidence="3">The sequence shown here is derived from an EMBL/GenBank/DDBJ whole genome shotgun (WGS) entry which is preliminary data.</text>
</comment>
<dbReference type="OrthoDB" id="372296at2157"/>
<keyword evidence="1" id="KW-0812">Transmembrane</keyword>